<accession>A0A8K1HGM8</accession>
<dbReference type="GO" id="GO:0004519">
    <property type="term" value="F:endonuclease activity"/>
    <property type="evidence" value="ECO:0007669"/>
    <property type="project" value="UniProtKB-KW"/>
</dbReference>
<evidence type="ECO:0000256" key="7">
    <source>
        <dbReference type="ARBA" id="ARBA00022695"/>
    </source>
</evidence>
<evidence type="ECO:0000313" key="22">
    <source>
        <dbReference type="EMBL" id="UBJ25965.1"/>
    </source>
</evidence>
<dbReference type="GO" id="GO:0003723">
    <property type="term" value="F:RNA binding"/>
    <property type="evidence" value="ECO:0007669"/>
    <property type="project" value="InterPro"/>
</dbReference>
<proteinExistence type="inferred from homology"/>
<keyword evidence="12" id="KW-0255">Endonuclease</keyword>
<keyword evidence="8" id="KW-0235">DNA replication</keyword>
<dbReference type="GO" id="GO:0042025">
    <property type="term" value="C:host cell nucleus"/>
    <property type="evidence" value="ECO:0007669"/>
    <property type="project" value="UniProtKB-SubCell"/>
</dbReference>
<evidence type="ECO:0000256" key="10">
    <source>
        <dbReference type="ARBA" id="ARBA00022723"/>
    </source>
</evidence>
<keyword evidence="9" id="KW-0540">Nuclease</keyword>
<evidence type="ECO:0000256" key="16">
    <source>
        <dbReference type="ARBA" id="ARBA00023268"/>
    </source>
</evidence>
<keyword evidence="7" id="KW-0548">Nucleotidyltransferase</keyword>
<dbReference type="Pfam" id="PF00910">
    <property type="entry name" value="RNA_helicase"/>
    <property type="match status" value="1"/>
</dbReference>
<keyword evidence="13" id="KW-0378">Hydrolase</keyword>
<dbReference type="GO" id="GO:0006260">
    <property type="term" value="P:DNA replication"/>
    <property type="evidence" value="ECO:0007669"/>
    <property type="project" value="UniProtKB-KW"/>
</dbReference>
<evidence type="ECO:0000256" key="9">
    <source>
        <dbReference type="ARBA" id="ARBA00022722"/>
    </source>
</evidence>
<dbReference type="GO" id="GO:0046872">
    <property type="term" value="F:metal ion binding"/>
    <property type="evidence" value="ECO:0007669"/>
    <property type="project" value="UniProtKB-KW"/>
</dbReference>
<evidence type="ECO:0000256" key="1">
    <source>
        <dbReference type="ARBA" id="ARBA00001936"/>
    </source>
</evidence>
<keyword evidence="10" id="KW-0479">Metal-binding</keyword>
<dbReference type="EMBL" id="MZ556224">
    <property type="protein sequence ID" value="UBJ25965.1"/>
    <property type="molecule type" value="Genomic_DNA"/>
</dbReference>
<protein>
    <recommendedName>
        <fullName evidence="4">Replication-associated protein</fullName>
    </recommendedName>
    <alternativeName>
        <fullName evidence="17">ATP-dependent helicase Rep</fullName>
    </alternativeName>
    <alternativeName>
        <fullName evidence="18">RepP</fullName>
    </alternativeName>
</protein>
<keyword evidence="15" id="KW-0238">DNA-binding</keyword>
<comment type="similarity">
    <text evidence="3">Belongs to the nanoviruses/circoviruses replication-associated protein family.</text>
</comment>
<feature type="region of interest" description="Disordered" evidence="20">
    <location>
        <begin position="316"/>
        <end position="339"/>
    </location>
</feature>
<dbReference type="PROSITE" id="PS52020">
    <property type="entry name" value="CRESS_DNA_REP"/>
    <property type="match status" value="1"/>
</dbReference>
<reference evidence="22" key="1">
    <citation type="submission" date="2021-07" db="EMBL/GenBank/DDBJ databases">
        <title>Communication and adaptive evolution of viruses within giant pandas and their associated organisms in a local ecological environment.</title>
        <authorList>
            <person name="Zhao M."/>
            <person name="Liu S."/>
            <person name="Zhang W."/>
        </authorList>
    </citation>
    <scope>NUCLEOTIDE SEQUENCE</scope>
    <source>
        <strain evidence="22">Mointe135cirl01-8</strain>
    </source>
</reference>
<comment type="catalytic activity">
    <reaction evidence="19">
        <text>ATP + H2O = ADP + phosphate + H(+)</text>
        <dbReference type="Rhea" id="RHEA:13065"/>
        <dbReference type="ChEBI" id="CHEBI:15377"/>
        <dbReference type="ChEBI" id="CHEBI:15378"/>
        <dbReference type="ChEBI" id="CHEBI:30616"/>
        <dbReference type="ChEBI" id="CHEBI:43474"/>
        <dbReference type="ChEBI" id="CHEBI:456216"/>
    </reaction>
</comment>
<evidence type="ECO:0000256" key="5">
    <source>
        <dbReference type="ARBA" id="ARBA00022562"/>
    </source>
</evidence>
<keyword evidence="5" id="KW-1048">Host nucleus</keyword>
<comment type="subcellular location">
    <subcellularLocation>
        <location evidence="2">Host nucleus</location>
    </subcellularLocation>
</comment>
<evidence type="ECO:0000256" key="17">
    <source>
        <dbReference type="ARBA" id="ARBA00030754"/>
    </source>
</evidence>
<comment type="cofactor">
    <cofactor evidence="1">
        <name>Mn(2+)</name>
        <dbReference type="ChEBI" id="CHEBI:29035"/>
    </cofactor>
</comment>
<sequence length="339" mass="38603">MAERELAMPGSQVRGWIGTLFVEENADIAQWMENLQKEGVVEFICGQKERCPTTERLHLQFIVQFARSTTLGGVRKRVHAQAHWEPVYGSMAQAKAYCTKEETRVDGPWEFGQMSMQGKRRGLDDAVEAVKGGMPLHEVAAEYSLAWVSHGRGLTSLRQQLGLESDRRRFGPDGPEVWVLWGPTGTGKSRFAAERWPDAFWKAPDDKWWDGYRGQETVVIDDFKDYGMRLIDMQRLLDRYPLWVEVKGGSIPMLATRYVLTSNTPPSEWYVKADPGRTLERRVNEYAARFGRLIHCVEGWEPPGDSVAEVAVAEVPGNTRQELQPSPVDDPLSWRPYDF</sequence>
<evidence type="ECO:0000256" key="6">
    <source>
        <dbReference type="ARBA" id="ARBA00022679"/>
    </source>
</evidence>
<name>A0A8K1HGM8_9VIRU</name>
<dbReference type="GO" id="GO:0003724">
    <property type="term" value="F:RNA helicase activity"/>
    <property type="evidence" value="ECO:0007669"/>
    <property type="project" value="InterPro"/>
</dbReference>
<evidence type="ECO:0000256" key="13">
    <source>
        <dbReference type="ARBA" id="ARBA00022801"/>
    </source>
</evidence>
<dbReference type="Pfam" id="PF02407">
    <property type="entry name" value="Viral_Rep"/>
    <property type="match status" value="1"/>
</dbReference>
<keyword evidence="14" id="KW-0190">Covalent protein-DNA linkage</keyword>
<keyword evidence="6" id="KW-0808">Transferase</keyword>
<evidence type="ECO:0000256" key="2">
    <source>
        <dbReference type="ARBA" id="ARBA00004147"/>
    </source>
</evidence>
<evidence type="ECO:0000256" key="18">
    <source>
        <dbReference type="ARBA" id="ARBA00032243"/>
    </source>
</evidence>
<dbReference type="GO" id="GO:0016779">
    <property type="term" value="F:nucleotidyltransferase activity"/>
    <property type="evidence" value="ECO:0007669"/>
    <property type="project" value="UniProtKB-KW"/>
</dbReference>
<evidence type="ECO:0000256" key="20">
    <source>
        <dbReference type="SAM" id="MobiDB-lite"/>
    </source>
</evidence>
<dbReference type="InterPro" id="IPR049912">
    <property type="entry name" value="CRESS_DNA_REP"/>
</dbReference>
<evidence type="ECO:0000256" key="8">
    <source>
        <dbReference type="ARBA" id="ARBA00022705"/>
    </source>
</evidence>
<dbReference type="InterPro" id="IPR027417">
    <property type="entry name" value="P-loop_NTPase"/>
</dbReference>
<dbReference type="GO" id="GO:0016787">
    <property type="term" value="F:hydrolase activity"/>
    <property type="evidence" value="ECO:0007669"/>
    <property type="project" value="UniProtKB-KW"/>
</dbReference>
<evidence type="ECO:0000256" key="3">
    <source>
        <dbReference type="ARBA" id="ARBA00008545"/>
    </source>
</evidence>
<dbReference type="SUPFAM" id="SSF52540">
    <property type="entry name" value="P-loop containing nucleoside triphosphate hydrolases"/>
    <property type="match status" value="1"/>
</dbReference>
<organism evidence="22">
    <name type="scientific">Sichuan rat gut-associated circular DNA virus 1</name>
    <dbReference type="NCBI Taxonomy" id="2863986"/>
    <lineage>
        <taxon>Viruses</taxon>
        <taxon>Monodnaviria</taxon>
        <taxon>Shotokuvirae</taxon>
        <taxon>Cressdnaviricota</taxon>
    </lineage>
</organism>
<evidence type="ECO:0000256" key="14">
    <source>
        <dbReference type="ARBA" id="ARBA00023124"/>
    </source>
</evidence>
<keyword evidence="11" id="KW-0547">Nucleotide-binding</keyword>
<dbReference type="GO" id="GO:0000166">
    <property type="term" value="F:nucleotide binding"/>
    <property type="evidence" value="ECO:0007669"/>
    <property type="project" value="UniProtKB-KW"/>
</dbReference>
<dbReference type="InterPro" id="IPR000605">
    <property type="entry name" value="Helicase_SF3_ssDNA/RNA_vir"/>
</dbReference>
<evidence type="ECO:0000256" key="4">
    <source>
        <dbReference type="ARBA" id="ARBA00014531"/>
    </source>
</evidence>
<evidence type="ECO:0000256" key="12">
    <source>
        <dbReference type="ARBA" id="ARBA00022759"/>
    </source>
</evidence>
<evidence type="ECO:0000256" key="15">
    <source>
        <dbReference type="ARBA" id="ARBA00023125"/>
    </source>
</evidence>
<feature type="domain" description="CRESS-DNA virus Rep endonuclease" evidence="21">
    <location>
        <begin position="10"/>
        <end position="114"/>
    </location>
</feature>
<dbReference type="Gene3D" id="3.40.1310.20">
    <property type="match status" value="1"/>
</dbReference>
<evidence type="ECO:0000256" key="11">
    <source>
        <dbReference type="ARBA" id="ARBA00022741"/>
    </source>
</evidence>
<evidence type="ECO:0000256" key="19">
    <source>
        <dbReference type="ARBA" id="ARBA00049360"/>
    </source>
</evidence>
<dbReference type="GO" id="GO:0003677">
    <property type="term" value="F:DNA binding"/>
    <property type="evidence" value="ECO:0007669"/>
    <property type="project" value="UniProtKB-KW"/>
</dbReference>
<evidence type="ECO:0000259" key="21">
    <source>
        <dbReference type="PROSITE" id="PS52020"/>
    </source>
</evidence>
<keyword evidence="16" id="KW-0511">Multifunctional enzyme</keyword>